<evidence type="ECO:0000313" key="3">
    <source>
        <dbReference type="EMBL" id="KKK97864.1"/>
    </source>
</evidence>
<dbReference type="GO" id="GO:0003677">
    <property type="term" value="F:DNA binding"/>
    <property type="evidence" value="ECO:0007669"/>
    <property type="project" value="InterPro"/>
</dbReference>
<feature type="compositionally biased region" description="Basic residues" evidence="1">
    <location>
        <begin position="140"/>
        <end position="149"/>
    </location>
</feature>
<dbReference type="AlphaFoldDB" id="A0A0F9C611"/>
<comment type="caution">
    <text evidence="3">The sequence shown here is derived from an EMBL/GenBank/DDBJ whole genome shotgun (WGS) entry which is preliminary data.</text>
</comment>
<name>A0A0F9C611_9ZZZZ</name>
<evidence type="ECO:0000259" key="2">
    <source>
        <dbReference type="SMART" id="SM00496"/>
    </source>
</evidence>
<accession>A0A0F9C611</accession>
<feature type="compositionally biased region" description="Basic residues" evidence="1">
    <location>
        <begin position="160"/>
        <end position="171"/>
    </location>
</feature>
<feature type="region of interest" description="Disordered" evidence="1">
    <location>
        <begin position="128"/>
        <end position="171"/>
    </location>
</feature>
<feature type="domain" description="Nuclease associated modular" evidence="2">
    <location>
        <begin position="106"/>
        <end position="122"/>
    </location>
</feature>
<feature type="domain" description="Nuclease associated modular" evidence="2">
    <location>
        <begin position="146"/>
        <end position="162"/>
    </location>
</feature>
<dbReference type="SMART" id="SM00496">
    <property type="entry name" value="IENR2"/>
    <property type="match status" value="3"/>
</dbReference>
<feature type="domain" description="Nuclease associated modular" evidence="2">
    <location>
        <begin position="129"/>
        <end position="145"/>
    </location>
</feature>
<evidence type="ECO:0000256" key="1">
    <source>
        <dbReference type="SAM" id="MobiDB-lite"/>
    </source>
</evidence>
<dbReference type="SUPFAM" id="SSF64496">
    <property type="entry name" value="DNA-binding domain of intron-encoded endonucleases"/>
    <property type="match status" value="1"/>
</dbReference>
<protein>
    <recommendedName>
        <fullName evidence="2">Nuclease associated modular domain-containing protein</fullName>
    </recommendedName>
</protein>
<gene>
    <name evidence="3" type="ORF">LCGC14_2648500</name>
</gene>
<sequence>MTYRDHKEKYLQHRRMSKHRGISWLFNYVTWWRKWCESEKWEQRGNHGKKYCMARFGDKGPYSYENTKIITCIQNQKEVRLSTEQKENLRLVNLGNKHCLGKKNALGYRHTAKARASMSAKRMGHKYNLGHKHTEETKAKMSKSQKGKVRSPETKAKLSAARRKWWKERRA</sequence>
<dbReference type="InterPro" id="IPR003611">
    <property type="entry name" value="NUMOD3"/>
</dbReference>
<dbReference type="Pfam" id="PF07460">
    <property type="entry name" value="NUMOD3"/>
    <property type="match status" value="1"/>
</dbReference>
<proteinExistence type="predicted"/>
<reference evidence="3" key="1">
    <citation type="journal article" date="2015" name="Nature">
        <title>Complex archaea that bridge the gap between prokaryotes and eukaryotes.</title>
        <authorList>
            <person name="Spang A."/>
            <person name="Saw J.H."/>
            <person name="Jorgensen S.L."/>
            <person name="Zaremba-Niedzwiedzka K."/>
            <person name="Martijn J."/>
            <person name="Lind A.E."/>
            <person name="van Eijk R."/>
            <person name="Schleper C."/>
            <person name="Guy L."/>
            <person name="Ettema T.J."/>
        </authorList>
    </citation>
    <scope>NUCLEOTIDE SEQUENCE</scope>
</reference>
<dbReference type="EMBL" id="LAZR01045860">
    <property type="protein sequence ID" value="KKK97864.1"/>
    <property type="molecule type" value="Genomic_DNA"/>
</dbReference>
<organism evidence="3">
    <name type="scientific">marine sediment metagenome</name>
    <dbReference type="NCBI Taxonomy" id="412755"/>
    <lineage>
        <taxon>unclassified sequences</taxon>
        <taxon>metagenomes</taxon>
        <taxon>ecological metagenomes</taxon>
    </lineage>
</organism>